<dbReference type="SUPFAM" id="SSF50346">
    <property type="entry name" value="PRC-barrel domain"/>
    <property type="match status" value="1"/>
</dbReference>
<evidence type="ECO:0000313" key="2">
    <source>
        <dbReference type="EMBL" id="ATB31088.1"/>
    </source>
</evidence>
<feature type="region of interest" description="Disordered" evidence="1">
    <location>
        <begin position="90"/>
        <end position="119"/>
    </location>
</feature>
<dbReference type="InterPro" id="IPR011033">
    <property type="entry name" value="PRC_barrel-like_sf"/>
</dbReference>
<name>A0A250III9_9BACT</name>
<evidence type="ECO:0000313" key="3">
    <source>
        <dbReference type="Proteomes" id="UP000217289"/>
    </source>
</evidence>
<dbReference type="OrthoDB" id="5513836at2"/>
<dbReference type="Proteomes" id="UP000217289">
    <property type="component" value="Chromosome"/>
</dbReference>
<gene>
    <name evidence="2" type="ORF">MEBOL_004550</name>
</gene>
<dbReference type="AlphaFoldDB" id="A0A250III9"/>
<protein>
    <recommendedName>
        <fullName evidence="4">DUF2171 domain-containing protein</fullName>
    </recommendedName>
</protein>
<dbReference type="KEGG" id="mbd:MEBOL_004550"/>
<reference evidence="2 3" key="1">
    <citation type="submission" date="2017-06" db="EMBL/GenBank/DDBJ databases">
        <authorList>
            <person name="Kim H.J."/>
            <person name="Triplett B.A."/>
        </authorList>
    </citation>
    <scope>NUCLEOTIDE SEQUENCE [LARGE SCALE GENOMIC DNA]</scope>
    <source>
        <strain evidence="2 3">DSM 14713</strain>
    </source>
</reference>
<dbReference type="EMBL" id="CP022163">
    <property type="protein sequence ID" value="ATB31088.1"/>
    <property type="molecule type" value="Genomic_DNA"/>
</dbReference>
<keyword evidence="3" id="KW-1185">Reference proteome</keyword>
<evidence type="ECO:0000256" key="1">
    <source>
        <dbReference type="SAM" id="MobiDB-lite"/>
    </source>
</evidence>
<accession>A0A250III9</accession>
<evidence type="ECO:0008006" key="4">
    <source>
        <dbReference type="Google" id="ProtNLM"/>
    </source>
</evidence>
<dbReference type="RefSeq" id="WP_095979463.1">
    <property type="nucleotide sequence ID" value="NZ_CP022163.1"/>
</dbReference>
<proteinExistence type="predicted"/>
<sequence>MGQRMDVQVGMDVKSRDGRKLGKVIGLADDAFVVERGLFFVRDYRVPFRAVETIERGDIYLSLNREQLSHASLSEVLDVTDRLLPTPDALSEVRMGTPISQDEAAPLEDDVREESASHPIGFMADLSSRH</sequence>
<organism evidence="2 3">
    <name type="scientific">Melittangium boletus DSM 14713</name>
    <dbReference type="NCBI Taxonomy" id="1294270"/>
    <lineage>
        <taxon>Bacteria</taxon>
        <taxon>Pseudomonadati</taxon>
        <taxon>Myxococcota</taxon>
        <taxon>Myxococcia</taxon>
        <taxon>Myxococcales</taxon>
        <taxon>Cystobacterineae</taxon>
        <taxon>Archangiaceae</taxon>
        <taxon>Melittangium</taxon>
    </lineage>
</organism>